<dbReference type="InterPro" id="IPR015422">
    <property type="entry name" value="PyrdxlP-dep_Trfase_small"/>
</dbReference>
<evidence type="ECO:0000256" key="2">
    <source>
        <dbReference type="ARBA" id="ARBA00004998"/>
    </source>
</evidence>
<reference evidence="9 10" key="1">
    <citation type="journal article" date="2016" name="Nat. Commun.">
        <title>Thousands of microbial genomes shed light on interconnected biogeochemical processes in an aquifer system.</title>
        <authorList>
            <person name="Anantharaman K."/>
            <person name="Brown C.T."/>
            <person name="Hug L.A."/>
            <person name="Sharon I."/>
            <person name="Castelle C.J."/>
            <person name="Probst A.J."/>
            <person name="Thomas B.C."/>
            <person name="Singh A."/>
            <person name="Wilkins M.J."/>
            <person name="Karaoz U."/>
            <person name="Brodie E.L."/>
            <person name="Williams K.H."/>
            <person name="Hubbard S.S."/>
            <person name="Banfield J.F."/>
        </authorList>
    </citation>
    <scope>NUCLEOTIDE SEQUENCE [LARGE SCALE GENOMIC DNA]</scope>
</reference>
<dbReference type="InterPro" id="IPR015421">
    <property type="entry name" value="PyrdxlP-dep_Trfase_major"/>
</dbReference>
<dbReference type="GO" id="GO:0042802">
    <property type="term" value="F:identical protein binding"/>
    <property type="evidence" value="ECO:0007669"/>
    <property type="project" value="TreeGrafter"/>
</dbReference>
<dbReference type="GO" id="GO:0055129">
    <property type="term" value="P:L-proline biosynthetic process"/>
    <property type="evidence" value="ECO:0007669"/>
    <property type="project" value="UniProtKB-UniPathway"/>
</dbReference>
<dbReference type="Proteomes" id="UP000178023">
    <property type="component" value="Unassembled WGS sequence"/>
</dbReference>
<dbReference type="Gene3D" id="3.90.1150.10">
    <property type="entry name" value="Aspartate Aminotransferase, domain 1"/>
    <property type="match status" value="1"/>
</dbReference>
<comment type="pathway">
    <text evidence="2">Amino-acid biosynthesis; L-proline biosynthesis; L-glutamate 5-semialdehyde from L-ornithine: step 1/1.</text>
</comment>
<keyword evidence="4" id="KW-0032">Aminotransferase</keyword>
<dbReference type="InterPro" id="IPR049704">
    <property type="entry name" value="Aminotrans_3_PPA_site"/>
</dbReference>
<evidence type="ECO:0000256" key="8">
    <source>
        <dbReference type="RuleBase" id="RU003560"/>
    </source>
</evidence>
<dbReference type="InterPro" id="IPR050103">
    <property type="entry name" value="Class-III_PLP-dep_AT"/>
</dbReference>
<evidence type="ECO:0000256" key="6">
    <source>
        <dbReference type="ARBA" id="ARBA00022898"/>
    </source>
</evidence>
<dbReference type="AlphaFoldDB" id="A0A1F8EY19"/>
<dbReference type="EC" id="2.6.1.13" evidence="3"/>
<accession>A0A1F8EY19</accession>
<dbReference type="EMBL" id="MGJL01000048">
    <property type="protein sequence ID" value="OGN05772.1"/>
    <property type="molecule type" value="Genomic_DNA"/>
</dbReference>
<organism evidence="9 10">
    <name type="scientific">Candidatus Yanofskybacteria bacterium RIFCSPHIGHO2_01_FULL_45_42</name>
    <dbReference type="NCBI Taxonomy" id="1802671"/>
    <lineage>
        <taxon>Bacteria</taxon>
        <taxon>Candidatus Yanofskyibacteriota</taxon>
    </lineage>
</organism>
<name>A0A1F8EY19_9BACT</name>
<proteinExistence type="inferred from homology"/>
<comment type="cofactor">
    <cofactor evidence="1">
        <name>pyridoxal 5'-phosphate</name>
        <dbReference type="ChEBI" id="CHEBI:597326"/>
    </cofactor>
</comment>
<evidence type="ECO:0000256" key="1">
    <source>
        <dbReference type="ARBA" id="ARBA00001933"/>
    </source>
</evidence>
<keyword evidence="5" id="KW-0808">Transferase</keyword>
<dbReference type="GO" id="GO:0030170">
    <property type="term" value="F:pyridoxal phosphate binding"/>
    <property type="evidence" value="ECO:0007669"/>
    <property type="project" value="InterPro"/>
</dbReference>
<evidence type="ECO:0000256" key="7">
    <source>
        <dbReference type="ARBA" id="ARBA00030587"/>
    </source>
</evidence>
<dbReference type="PANTHER" id="PTHR11986">
    <property type="entry name" value="AMINOTRANSFERASE CLASS III"/>
    <property type="match status" value="1"/>
</dbReference>
<evidence type="ECO:0000256" key="4">
    <source>
        <dbReference type="ARBA" id="ARBA00022576"/>
    </source>
</evidence>
<evidence type="ECO:0000256" key="5">
    <source>
        <dbReference type="ARBA" id="ARBA00022679"/>
    </source>
</evidence>
<comment type="similarity">
    <text evidence="8">Belongs to the class-III pyridoxal-phosphate-dependent aminotransferase family.</text>
</comment>
<evidence type="ECO:0000313" key="10">
    <source>
        <dbReference type="Proteomes" id="UP000178023"/>
    </source>
</evidence>
<keyword evidence="6 8" id="KW-0663">Pyridoxal phosphate</keyword>
<dbReference type="InterPro" id="IPR015424">
    <property type="entry name" value="PyrdxlP-dep_Trfase"/>
</dbReference>
<dbReference type="UniPathway" id="UPA00098">
    <property type="reaction ID" value="UER00358"/>
</dbReference>
<protein>
    <recommendedName>
        <fullName evidence="3">ornithine aminotransferase</fullName>
        <ecNumber evidence="3">2.6.1.13</ecNumber>
    </recommendedName>
    <alternativeName>
        <fullName evidence="7">Ornithine--oxo-acid aminotransferase</fullName>
    </alternativeName>
</protein>
<dbReference type="InterPro" id="IPR010164">
    <property type="entry name" value="Orn_aminotrans"/>
</dbReference>
<dbReference type="Pfam" id="PF00202">
    <property type="entry name" value="Aminotran_3"/>
    <property type="match status" value="1"/>
</dbReference>
<dbReference type="PROSITE" id="PS00600">
    <property type="entry name" value="AA_TRANSFER_CLASS_3"/>
    <property type="match status" value="1"/>
</dbReference>
<dbReference type="PIRSF" id="PIRSF000521">
    <property type="entry name" value="Transaminase_4ab_Lys_Orn"/>
    <property type="match status" value="1"/>
</dbReference>
<dbReference type="CDD" id="cd00610">
    <property type="entry name" value="OAT_like"/>
    <property type="match status" value="1"/>
</dbReference>
<gene>
    <name evidence="9" type="ORF">A2750_04280</name>
</gene>
<dbReference type="InterPro" id="IPR005814">
    <property type="entry name" value="Aminotrans_3"/>
</dbReference>
<dbReference type="PANTHER" id="PTHR11986:SF18">
    <property type="entry name" value="ORNITHINE AMINOTRANSFERASE, MITOCHONDRIAL"/>
    <property type="match status" value="1"/>
</dbReference>
<dbReference type="FunFam" id="3.40.640.10:FF:000011">
    <property type="entry name" value="Ornithine aminotransferase"/>
    <property type="match status" value="1"/>
</dbReference>
<evidence type="ECO:0000256" key="3">
    <source>
        <dbReference type="ARBA" id="ARBA00012924"/>
    </source>
</evidence>
<comment type="caution">
    <text evidence="9">The sequence shown here is derived from an EMBL/GenBank/DDBJ whole genome shotgun (WGS) entry which is preliminary data.</text>
</comment>
<dbReference type="NCBIfam" id="TIGR01885">
    <property type="entry name" value="Orn_aminotrans"/>
    <property type="match status" value="1"/>
</dbReference>
<dbReference type="GO" id="GO:0004587">
    <property type="term" value="F:ornithine aminotransferase activity"/>
    <property type="evidence" value="ECO:0007669"/>
    <property type="project" value="UniProtKB-EC"/>
</dbReference>
<evidence type="ECO:0000313" key="9">
    <source>
        <dbReference type="EMBL" id="OGN05772.1"/>
    </source>
</evidence>
<dbReference type="SUPFAM" id="SSF53383">
    <property type="entry name" value="PLP-dependent transferases"/>
    <property type="match status" value="1"/>
</dbReference>
<dbReference type="Gene3D" id="3.40.640.10">
    <property type="entry name" value="Type I PLP-dependent aspartate aminotransferase-like (Major domain)"/>
    <property type="match status" value="1"/>
</dbReference>
<sequence length="400" mass="44125">MRKTAKGVMERTHKFSADNYHPLPVVLKSGKNIHVWDIEGREYIDMLSAYSALNFGHNHPRLVEALVRQSSKLSITSRAFYSDVFAEFVERLARFCFLDKVLPMNSGAEAVETAIKIARKWGYSEAKGVEKDKAEIIVCDNNFHGRTTTIVGFSSTPQYRDGFGPFAPGFISVPFGDVTALKNAITENTVAFLVEPIQGEGGINVPPDDYLSKVSRICRSHNILFAADEIQTGLGRTGKKFCFWHQCLSPDLLIVGKALGGGLLPISAVVGKKEVMDVIRPGDHGSTFGGNPLACAVAVEALKVLEEEELADNALCLGKYFREQLRSMDSRFVKEVRGKGLLVGVELLENNGRDVCEKMLEAGILCKETRDNVVRLAPPLTITKKEINEALEKIKLVLRP</sequence>